<organism evidence="1 2">
    <name type="scientific">Sclerotinia sclerotiorum (strain ATCC 18683 / 1980 / Ss-1)</name>
    <name type="common">White mold</name>
    <name type="synonym">Whetzelinia sclerotiorum</name>
    <dbReference type="NCBI Taxonomy" id="665079"/>
    <lineage>
        <taxon>Eukaryota</taxon>
        <taxon>Fungi</taxon>
        <taxon>Dikarya</taxon>
        <taxon>Ascomycota</taxon>
        <taxon>Pezizomycotina</taxon>
        <taxon>Leotiomycetes</taxon>
        <taxon>Helotiales</taxon>
        <taxon>Sclerotiniaceae</taxon>
        <taxon>Sclerotinia</taxon>
    </lineage>
</organism>
<dbReference type="VEuPathDB" id="FungiDB:sscle_07g055340"/>
<dbReference type="Proteomes" id="UP000177798">
    <property type="component" value="Chromosome 7"/>
</dbReference>
<protein>
    <submittedName>
        <fullName evidence="1">Uncharacterized protein</fullName>
    </submittedName>
</protein>
<accession>A0A1D9Q739</accession>
<evidence type="ECO:0000313" key="1">
    <source>
        <dbReference type="EMBL" id="APA10764.1"/>
    </source>
</evidence>
<reference evidence="2" key="1">
    <citation type="journal article" date="2017" name="Genome Biol. Evol.">
        <title>The complete genome sequence of the phytopathogenic fungus Sclerotinia sclerotiorum reveals insights into the genome architecture of broad host range pathogens.</title>
        <authorList>
            <person name="Derbyshire M."/>
            <person name="Denton-Giles M."/>
            <person name="Hegedus D."/>
            <person name="Seifbarghy S."/>
            <person name="Rollins J."/>
            <person name="van Kan J."/>
            <person name="Seidl M.F."/>
            <person name="Faino L."/>
            <person name="Mbengue M."/>
            <person name="Navaud O."/>
            <person name="Raffaele S."/>
            <person name="Hammond-Kosack K."/>
            <person name="Heard S."/>
            <person name="Oliver R."/>
        </authorList>
    </citation>
    <scope>NUCLEOTIDE SEQUENCE [LARGE SCALE GENOMIC DNA]</scope>
    <source>
        <strain evidence="2">ATCC 18683 / 1980 / Ss-1</strain>
    </source>
</reference>
<proteinExistence type="predicted"/>
<gene>
    <name evidence="1" type="ORF">sscle_07g055340</name>
</gene>
<sequence>MEEQTYTSKEGPPVATDHLVRLAEMFEKDLAIFTIDLYPPTGVSKDGLLEGVGRNARKIMSQRYGDFIFGEFWLKFGHEFMHIHKGTDGGHSRQVFFLPRSVGT</sequence>
<evidence type="ECO:0000313" key="2">
    <source>
        <dbReference type="Proteomes" id="UP000177798"/>
    </source>
</evidence>
<dbReference type="EMBL" id="CP017820">
    <property type="protein sequence ID" value="APA10764.1"/>
    <property type="molecule type" value="Genomic_DNA"/>
</dbReference>
<name>A0A1D9Q739_SCLS1</name>
<dbReference type="AlphaFoldDB" id="A0A1D9Q739"/>
<dbReference type="KEGG" id="ssl:SS1G_03614"/>
<dbReference type="OrthoDB" id="10413820at2759"/>
<dbReference type="RefSeq" id="XP_001595525.1">
    <property type="nucleotide sequence ID" value="XM_001595475.1"/>
</dbReference>